<sequence length="67" mass="7670">MTLTEVQDRVEKIRELARMPLSPEAHIAEDELRGDVLRAIAVGHENPALIADEALKTSKLEFPRWYE</sequence>
<gene>
    <name evidence="1" type="ORF">LCGC14_0319910</name>
</gene>
<evidence type="ECO:0000313" key="1">
    <source>
        <dbReference type="EMBL" id="KKN81378.1"/>
    </source>
</evidence>
<organism evidence="1">
    <name type="scientific">marine sediment metagenome</name>
    <dbReference type="NCBI Taxonomy" id="412755"/>
    <lineage>
        <taxon>unclassified sequences</taxon>
        <taxon>metagenomes</taxon>
        <taxon>ecological metagenomes</taxon>
    </lineage>
</organism>
<accession>A0A0F9WRK0</accession>
<dbReference type="EMBL" id="LAZR01000215">
    <property type="protein sequence ID" value="KKN81378.1"/>
    <property type="molecule type" value="Genomic_DNA"/>
</dbReference>
<protein>
    <submittedName>
        <fullName evidence="1">Uncharacterized protein</fullName>
    </submittedName>
</protein>
<proteinExistence type="predicted"/>
<comment type="caution">
    <text evidence="1">The sequence shown here is derived from an EMBL/GenBank/DDBJ whole genome shotgun (WGS) entry which is preliminary data.</text>
</comment>
<name>A0A0F9WRK0_9ZZZZ</name>
<reference evidence="1" key="1">
    <citation type="journal article" date="2015" name="Nature">
        <title>Complex archaea that bridge the gap between prokaryotes and eukaryotes.</title>
        <authorList>
            <person name="Spang A."/>
            <person name="Saw J.H."/>
            <person name="Jorgensen S.L."/>
            <person name="Zaremba-Niedzwiedzka K."/>
            <person name="Martijn J."/>
            <person name="Lind A.E."/>
            <person name="van Eijk R."/>
            <person name="Schleper C."/>
            <person name="Guy L."/>
            <person name="Ettema T.J."/>
        </authorList>
    </citation>
    <scope>NUCLEOTIDE SEQUENCE</scope>
</reference>
<dbReference type="AlphaFoldDB" id="A0A0F9WRK0"/>